<feature type="compositionally biased region" description="Basic residues" evidence="1">
    <location>
        <begin position="1"/>
        <end position="13"/>
    </location>
</feature>
<accession>F4WU27</accession>
<sequence>MKEGRRKRERLSRKKSELLNSRPKHDYVRSENVEPQIVEYITAAETEEDEDSFEPEECIIDDEMPLSDLTAFFDRVLTDPNTVDTISNDVNEGSVDQIKYTVTVSDVIPVLDSSMVSRKNNGKKNKSSYSRSRSPLRANTCVNNNSAASNAHKGIALFRSCSLESLCMEDKRLGALDKVSLHPSAITPIAMLADKSSSVTSFCSYGNYRNRCPIQQNQCLGSKKSLKRRADKEAPNASANKMQVPSPPSNGTSSFPVKYQHIDSPSHVVYFCRASEIPGKRINALNVSRVLHKAFNHEILEVKSHQAESANAITTHPILKENNFTAFIPTFRVMRTGLIKNVPANISDEEILNNFKSPYKIISVKRLNRRIKEGRN</sequence>
<feature type="compositionally biased region" description="Polar residues" evidence="1">
    <location>
        <begin position="237"/>
        <end position="253"/>
    </location>
</feature>
<keyword evidence="3" id="KW-1185">Reference proteome</keyword>
<dbReference type="EMBL" id="GL888347">
    <property type="protein sequence ID" value="EGI62298.1"/>
    <property type="molecule type" value="Genomic_DNA"/>
</dbReference>
<dbReference type="AlphaFoldDB" id="F4WU27"/>
<proteinExistence type="predicted"/>
<name>F4WU27_ACREC</name>
<organism evidence="3">
    <name type="scientific">Acromyrmex echinatior</name>
    <name type="common">Panamanian leafcutter ant</name>
    <name type="synonym">Acromyrmex octospinosus echinatior</name>
    <dbReference type="NCBI Taxonomy" id="103372"/>
    <lineage>
        <taxon>Eukaryota</taxon>
        <taxon>Metazoa</taxon>
        <taxon>Ecdysozoa</taxon>
        <taxon>Arthropoda</taxon>
        <taxon>Hexapoda</taxon>
        <taxon>Insecta</taxon>
        <taxon>Pterygota</taxon>
        <taxon>Neoptera</taxon>
        <taxon>Endopterygota</taxon>
        <taxon>Hymenoptera</taxon>
        <taxon>Apocrita</taxon>
        <taxon>Aculeata</taxon>
        <taxon>Formicoidea</taxon>
        <taxon>Formicidae</taxon>
        <taxon>Myrmicinae</taxon>
        <taxon>Acromyrmex</taxon>
    </lineage>
</organism>
<dbReference type="Proteomes" id="UP000007755">
    <property type="component" value="Unassembled WGS sequence"/>
</dbReference>
<feature type="region of interest" description="Disordered" evidence="1">
    <location>
        <begin position="223"/>
        <end position="253"/>
    </location>
</feature>
<reference evidence="2" key="1">
    <citation type="submission" date="2011-02" db="EMBL/GenBank/DDBJ databases">
        <title>The genome of the leaf-cutting ant Acromyrmex echinatior suggests key adaptations to social evolution and fungus farming.</title>
        <authorList>
            <person name="Nygaard S."/>
            <person name="Zhang G."/>
        </authorList>
    </citation>
    <scope>NUCLEOTIDE SEQUENCE</scope>
</reference>
<protein>
    <submittedName>
        <fullName evidence="2">Uncharacterized protein</fullName>
    </submittedName>
</protein>
<gene>
    <name evidence="2" type="ORF">G5I_09381</name>
</gene>
<evidence type="ECO:0000313" key="3">
    <source>
        <dbReference type="Proteomes" id="UP000007755"/>
    </source>
</evidence>
<evidence type="ECO:0000313" key="2">
    <source>
        <dbReference type="EMBL" id="EGI62298.1"/>
    </source>
</evidence>
<dbReference type="InParanoid" id="F4WU27"/>
<feature type="region of interest" description="Disordered" evidence="1">
    <location>
        <begin position="1"/>
        <end position="27"/>
    </location>
</feature>
<evidence type="ECO:0000256" key="1">
    <source>
        <dbReference type="SAM" id="MobiDB-lite"/>
    </source>
</evidence>
<feature type="region of interest" description="Disordered" evidence="1">
    <location>
        <begin position="115"/>
        <end position="137"/>
    </location>
</feature>